<evidence type="ECO:0000259" key="1">
    <source>
        <dbReference type="Pfam" id="PF10551"/>
    </source>
</evidence>
<accession>A0A9Q3JJ90</accession>
<dbReference type="PANTHER" id="PTHR31569:SF4">
    <property type="entry name" value="SWIM-TYPE DOMAIN-CONTAINING PROTEIN"/>
    <property type="match status" value="1"/>
</dbReference>
<dbReference type="InterPro" id="IPR018289">
    <property type="entry name" value="MULE_transposase_dom"/>
</dbReference>
<dbReference type="Proteomes" id="UP000765509">
    <property type="component" value="Unassembled WGS sequence"/>
</dbReference>
<dbReference type="Pfam" id="PF10551">
    <property type="entry name" value="MULE"/>
    <property type="match status" value="1"/>
</dbReference>
<feature type="domain" description="MULE transposase" evidence="1">
    <location>
        <begin position="159"/>
        <end position="256"/>
    </location>
</feature>
<reference evidence="2" key="1">
    <citation type="submission" date="2021-03" db="EMBL/GenBank/DDBJ databases">
        <title>Draft genome sequence of rust myrtle Austropuccinia psidii MF-1, a brazilian biotype.</title>
        <authorList>
            <person name="Quecine M.C."/>
            <person name="Pachon D.M.R."/>
            <person name="Bonatelli M.L."/>
            <person name="Correr F.H."/>
            <person name="Franceschini L.M."/>
            <person name="Leite T.F."/>
            <person name="Margarido G.R.A."/>
            <person name="Almeida C.A."/>
            <person name="Ferrarezi J.A."/>
            <person name="Labate C.A."/>
        </authorList>
    </citation>
    <scope>NUCLEOTIDE SEQUENCE</scope>
    <source>
        <strain evidence="2">MF-1</strain>
    </source>
</reference>
<evidence type="ECO:0000313" key="3">
    <source>
        <dbReference type="Proteomes" id="UP000765509"/>
    </source>
</evidence>
<dbReference type="EMBL" id="AVOT02073705">
    <property type="protein sequence ID" value="MBW0563099.1"/>
    <property type="molecule type" value="Genomic_DNA"/>
</dbReference>
<dbReference type="InterPro" id="IPR052579">
    <property type="entry name" value="Zinc_finger_SWIM"/>
</dbReference>
<gene>
    <name evidence="2" type="ORF">O181_102814</name>
</gene>
<dbReference type="PANTHER" id="PTHR31569">
    <property type="entry name" value="SWIM-TYPE DOMAIN-CONTAINING PROTEIN"/>
    <property type="match status" value="1"/>
</dbReference>
<organism evidence="2 3">
    <name type="scientific">Austropuccinia psidii MF-1</name>
    <dbReference type="NCBI Taxonomy" id="1389203"/>
    <lineage>
        <taxon>Eukaryota</taxon>
        <taxon>Fungi</taxon>
        <taxon>Dikarya</taxon>
        <taxon>Basidiomycota</taxon>
        <taxon>Pucciniomycotina</taxon>
        <taxon>Pucciniomycetes</taxon>
        <taxon>Pucciniales</taxon>
        <taxon>Sphaerophragmiaceae</taxon>
        <taxon>Austropuccinia</taxon>
    </lineage>
</organism>
<comment type="caution">
    <text evidence="2">The sequence shown here is derived from an EMBL/GenBank/DDBJ whole genome shotgun (WGS) entry which is preliminary data.</text>
</comment>
<name>A0A9Q3JJ90_9BASI</name>
<dbReference type="AlphaFoldDB" id="A0A9Q3JJ90"/>
<proteinExistence type="predicted"/>
<evidence type="ECO:0000313" key="2">
    <source>
        <dbReference type="EMBL" id="MBW0563099.1"/>
    </source>
</evidence>
<sequence>MPAKGPPKQSSQERLTVLLDFMPENMPRVTWTLKVKNPEHIHDATENIMAHPAFNKLNEQETSQIAQMSESLPMPRQIQAQLCSQRESDRPVILQDIYNQVKQIKKNKLQGRKPIDSLIDTLKQENFVWASARDSERHLTSLFFTHPLVIKLPHGFPCVILMDCTSKPNQYQIPLFHIVGFSSTNKTFSGAFCLIKDETEPLYTWALNQYTEKVLNNTNLVPPPVIFIERYLALKNYLKKLFPDSKVMLCIWHIRKDVSAHCMKKIGHGTHFENFMGLWSQVMYSSTEKSFKDSWKNLQKQVKGPEVFQYLENTRLPLKEYYVPAWTNHHFHLGVGSTSRVEGAHAMVKLWLQRSTGTLLEVVRALHMAFRKTFIKIINRISKEMIVHVKNFPPHICALNGKVSHYDLQMPFDNFKTKFPPNEKCTNKYNNYQGIPCKHKTQKAFSKHQRLEISDFHPQWHLNFPVRVF</sequence>
<dbReference type="OrthoDB" id="2440505at2759"/>
<keyword evidence="3" id="KW-1185">Reference proteome</keyword>
<protein>
    <recommendedName>
        <fullName evidence="1">MULE transposase domain-containing protein</fullName>
    </recommendedName>
</protein>